<dbReference type="GO" id="GO:0007283">
    <property type="term" value="P:spermatogenesis"/>
    <property type="evidence" value="ECO:0007669"/>
    <property type="project" value="UniProtKB-KW"/>
</dbReference>
<dbReference type="PROSITE" id="PS00107">
    <property type="entry name" value="PROTEIN_KINASE_ATP"/>
    <property type="match status" value="1"/>
</dbReference>
<keyword evidence="9" id="KW-0832">Ubl conjugation</keyword>
<evidence type="ECO:0000256" key="4">
    <source>
        <dbReference type="ARBA" id="ARBA00022723"/>
    </source>
</evidence>
<dbReference type="GO" id="GO:0000226">
    <property type="term" value="P:microtubule cytoskeleton organization"/>
    <property type="evidence" value="ECO:0007669"/>
    <property type="project" value="TreeGrafter"/>
</dbReference>
<dbReference type="Proteomes" id="UP000887013">
    <property type="component" value="Unassembled WGS sequence"/>
</dbReference>
<evidence type="ECO:0000256" key="9">
    <source>
        <dbReference type="ARBA" id="ARBA00022843"/>
    </source>
</evidence>
<protein>
    <recommendedName>
        <fullName evidence="14">Protein kinase domain-containing protein</fullName>
    </recommendedName>
</protein>
<keyword evidence="4" id="KW-0479">Metal-binding</keyword>
<evidence type="ECO:0000256" key="12">
    <source>
        <dbReference type="RuleBase" id="RU000304"/>
    </source>
</evidence>
<organism evidence="15 16">
    <name type="scientific">Nephila pilipes</name>
    <name type="common">Giant wood spider</name>
    <name type="synonym">Nephila maculata</name>
    <dbReference type="NCBI Taxonomy" id="299642"/>
    <lineage>
        <taxon>Eukaryota</taxon>
        <taxon>Metazoa</taxon>
        <taxon>Ecdysozoa</taxon>
        <taxon>Arthropoda</taxon>
        <taxon>Chelicerata</taxon>
        <taxon>Arachnida</taxon>
        <taxon>Araneae</taxon>
        <taxon>Araneomorphae</taxon>
        <taxon>Entelegynae</taxon>
        <taxon>Araneoidea</taxon>
        <taxon>Nephilidae</taxon>
        <taxon>Nephila</taxon>
    </lineage>
</organism>
<proteinExistence type="inferred from homology"/>
<name>A0A8X6NQ83_NEPPI</name>
<dbReference type="GO" id="GO:0005524">
    <property type="term" value="F:ATP binding"/>
    <property type="evidence" value="ECO:0007669"/>
    <property type="project" value="UniProtKB-UniRule"/>
</dbReference>
<evidence type="ECO:0000313" key="15">
    <source>
        <dbReference type="EMBL" id="GFT28372.1"/>
    </source>
</evidence>
<keyword evidence="2" id="KW-0217">Developmental protein</keyword>
<dbReference type="InterPro" id="IPR000719">
    <property type="entry name" value="Prot_kinase_dom"/>
</dbReference>
<dbReference type="SMART" id="SM00220">
    <property type="entry name" value="S_TKc"/>
    <property type="match status" value="1"/>
</dbReference>
<evidence type="ECO:0000256" key="11">
    <source>
        <dbReference type="PROSITE-ProRule" id="PRU10141"/>
    </source>
</evidence>
<evidence type="ECO:0000256" key="8">
    <source>
        <dbReference type="ARBA" id="ARBA00022842"/>
    </source>
</evidence>
<keyword evidence="12" id="KW-0418">Kinase</keyword>
<reference evidence="15" key="1">
    <citation type="submission" date="2020-08" db="EMBL/GenBank/DDBJ databases">
        <title>Multicomponent nature underlies the extraordinary mechanical properties of spider dragline silk.</title>
        <authorList>
            <person name="Kono N."/>
            <person name="Nakamura H."/>
            <person name="Mori M."/>
            <person name="Yoshida Y."/>
            <person name="Ohtoshi R."/>
            <person name="Malay A.D."/>
            <person name="Moran D.A.P."/>
            <person name="Tomita M."/>
            <person name="Numata K."/>
            <person name="Arakawa K."/>
        </authorList>
    </citation>
    <scope>NUCLEOTIDE SEQUENCE</scope>
</reference>
<keyword evidence="16" id="KW-1185">Reference proteome</keyword>
<comment type="similarity">
    <text evidence="12">Belongs to the protein kinase superfamily.</text>
</comment>
<dbReference type="GO" id="GO:0005737">
    <property type="term" value="C:cytoplasm"/>
    <property type="evidence" value="ECO:0007669"/>
    <property type="project" value="TreeGrafter"/>
</dbReference>
<evidence type="ECO:0000256" key="1">
    <source>
        <dbReference type="ARBA" id="ARBA00001946"/>
    </source>
</evidence>
<keyword evidence="12" id="KW-0723">Serine/threonine-protein kinase</keyword>
<dbReference type="AlphaFoldDB" id="A0A8X6NQ83"/>
<dbReference type="OrthoDB" id="6430716at2759"/>
<dbReference type="GO" id="GO:0050321">
    <property type="term" value="F:tau-protein kinase activity"/>
    <property type="evidence" value="ECO:0007669"/>
    <property type="project" value="TreeGrafter"/>
</dbReference>
<comment type="caution">
    <text evidence="15">The sequence shown here is derived from an EMBL/GenBank/DDBJ whole genome shotgun (WGS) entry which is preliminary data.</text>
</comment>
<sequence>MSKRCSSKNEKESLISDIEILPKPGASARFFSSLKVDNSVYLASLAFHGFHILKEELGVGNYGKVKRARQGGKDIAVKIINRDNMPVEMADKFLSREIQVLKEVQHKNIVKICRIFDYPRKVYIFMEYIERGNLFDYLKERTRLSEPESRYFYAQIISAVKYLHSLEIAHRDIKCENIMLTMNAEIKLIDFGFCKKTELTDSSSSTFCGSTAYAAPEVLQGIPYDPFMYDIWSLGCVLYVMVTGTMPFNEHNVMKMVEDQLNKVISYPVSLQLSESFVTLIDRMLEPDIFKRLTITEVQRSIWIQASKSSSPPNMSKAENQPPQDDNIVTSSSSDSLGMFFGIE</sequence>
<evidence type="ECO:0000256" key="5">
    <source>
        <dbReference type="ARBA" id="ARBA00022741"/>
    </source>
</evidence>
<dbReference type="EMBL" id="BMAW01107245">
    <property type="protein sequence ID" value="GFT28372.1"/>
    <property type="molecule type" value="Genomic_DNA"/>
</dbReference>
<keyword evidence="7 11" id="KW-0067">ATP-binding</keyword>
<keyword evidence="12" id="KW-0808">Transferase</keyword>
<evidence type="ECO:0000313" key="16">
    <source>
        <dbReference type="Proteomes" id="UP000887013"/>
    </source>
</evidence>
<evidence type="ECO:0000256" key="7">
    <source>
        <dbReference type="ARBA" id="ARBA00022840"/>
    </source>
</evidence>
<feature type="binding site" evidence="11">
    <location>
        <position position="78"/>
    </location>
    <ligand>
        <name>ATP</name>
        <dbReference type="ChEBI" id="CHEBI:30616"/>
    </ligand>
</feature>
<evidence type="ECO:0000256" key="3">
    <source>
        <dbReference type="ARBA" id="ARBA00022553"/>
    </source>
</evidence>
<dbReference type="InterPro" id="IPR008271">
    <property type="entry name" value="Ser/Thr_kinase_AS"/>
</dbReference>
<dbReference type="InterPro" id="IPR017441">
    <property type="entry name" value="Protein_kinase_ATP_BS"/>
</dbReference>
<evidence type="ECO:0000259" key="14">
    <source>
        <dbReference type="PROSITE" id="PS50011"/>
    </source>
</evidence>
<comment type="cofactor">
    <cofactor evidence="1">
        <name>Mg(2+)</name>
        <dbReference type="ChEBI" id="CHEBI:18420"/>
    </cofactor>
</comment>
<evidence type="ECO:0000256" key="13">
    <source>
        <dbReference type="SAM" id="MobiDB-lite"/>
    </source>
</evidence>
<keyword evidence="3" id="KW-0597">Phosphoprotein</keyword>
<dbReference type="PANTHER" id="PTHR24346:SF102">
    <property type="entry name" value="TESTIS-SPECIFIC SERINE_THREONINE-PROTEIN KINASE 1"/>
    <property type="match status" value="1"/>
</dbReference>
<keyword evidence="6" id="KW-0221">Differentiation</keyword>
<keyword evidence="10" id="KW-0744">Spermatogenesis</keyword>
<feature type="compositionally biased region" description="Polar residues" evidence="13">
    <location>
        <begin position="308"/>
        <end position="336"/>
    </location>
</feature>
<evidence type="ECO:0000256" key="2">
    <source>
        <dbReference type="ARBA" id="ARBA00022473"/>
    </source>
</evidence>
<dbReference type="GO" id="GO:0035556">
    <property type="term" value="P:intracellular signal transduction"/>
    <property type="evidence" value="ECO:0007669"/>
    <property type="project" value="TreeGrafter"/>
</dbReference>
<feature type="region of interest" description="Disordered" evidence="13">
    <location>
        <begin position="308"/>
        <end position="337"/>
    </location>
</feature>
<dbReference type="FunFam" id="1.10.510.10:FF:000658">
    <property type="entry name" value="Protein CBG12184"/>
    <property type="match status" value="1"/>
</dbReference>
<dbReference type="InterPro" id="IPR011009">
    <property type="entry name" value="Kinase-like_dom_sf"/>
</dbReference>
<dbReference type="GO" id="GO:0000287">
    <property type="term" value="F:magnesium ion binding"/>
    <property type="evidence" value="ECO:0007669"/>
    <property type="project" value="UniProtKB-ARBA"/>
</dbReference>
<evidence type="ECO:0000256" key="6">
    <source>
        <dbReference type="ARBA" id="ARBA00022782"/>
    </source>
</evidence>
<evidence type="ECO:0000256" key="10">
    <source>
        <dbReference type="ARBA" id="ARBA00022871"/>
    </source>
</evidence>
<dbReference type="Pfam" id="PF00069">
    <property type="entry name" value="Pkinase"/>
    <property type="match status" value="1"/>
</dbReference>
<dbReference type="SUPFAM" id="SSF56112">
    <property type="entry name" value="Protein kinase-like (PK-like)"/>
    <property type="match status" value="1"/>
</dbReference>
<dbReference type="PROSITE" id="PS50011">
    <property type="entry name" value="PROTEIN_KINASE_DOM"/>
    <property type="match status" value="1"/>
</dbReference>
<accession>A0A8X6NQ83</accession>
<dbReference type="PANTHER" id="PTHR24346">
    <property type="entry name" value="MAP/MICROTUBULE AFFINITY-REGULATING KINASE"/>
    <property type="match status" value="1"/>
</dbReference>
<dbReference type="GO" id="GO:0030154">
    <property type="term" value="P:cell differentiation"/>
    <property type="evidence" value="ECO:0007669"/>
    <property type="project" value="UniProtKB-KW"/>
</dbReference>
<gene>
    <name evidence="15" type="primary">TSSK1B</name>
    <name evidence="15" type="ORF">NPIL_156921</name>
</gene>
<keyword evidence="8" id="KW-0460">Magnesium</keyword>
<feature type="domain" description="Protein kinase" evidence="14">
    <location>
        <begin position="51"/>
        <end position="304"/>
    </location>
</feature>
<keyword evidence="5 11" id="KW-0547">Nucleotide-binding</keyword>
<dbReference type="PROSITE" id="PS00108">
    <property type="entry name" value="PROTEIN_KINASE_ST"/>
    <property type="match status" value="1"/>
</dbReference>
<dbReference type="Gene3D" id="1.10.510.10">
    <property type="entry name" value="Transferase(Phosphotransferase) domain 1"/>
    <property type="match status" value="1"/>
</dbReference>